<accession>A0A6I0EZV1</accession>
<comment type="caution">
    <text evidence="1">The sequence shown here is derived from an EMBL/GenBank/DDBJ whole genome shotgun (WGS) entry which is preliminary data.</text>
</comment>
<dbReference type="GO" id="GO:0016787">
    <property type="term" value="F:hydrolase activity"/>
    <property type="evidence" value="ECO:0007669"/>
    <property type="project" value="UniProtKB-KW"/>
</dbReference>
<dbReference type="AlphaFoldDB" id="A0A6I0EZV1"/>
<gene>
    <name evidence="1" type="ORF">F8154_11220</name>
</gene>
<keyword evidence="1" id="KW-0378">Hydrolase</keyword>
<organism evidence="1 2">
    <name type="scientific">Alkaliphilus pronyensis</name>
    <dbReference type="NCBI Taxonomy" id="1482732"/>
    <lineage>
        <taxon>Bacteria</taxon>
        <taxon>Bacillati</taxon>
        <taxon>Bacillota</taxon>
        <taxon>Clostridia</taxon>
        <taxon>Peptostreptococcales</taxon>
        <taxon>Natronincolaceae</taxon>
        <taxon>Alkaliphilus</taxon>
    </lineage>
</organism>
<dbReference type="EMBL" id="WBZC01000044">
    <property type="protein sequence ID" value="KAB3532912.1"/>
    <property type="molecule type" value="Genomic_DNA"/>
</dbReference>
<protein>
    <submittedName>
        <fullName evidence="1">MBL fold metallo-hydrolase</fullName>
    </submittedName>
</protein>
<keyword evidence="2" id="KW-1185">Reference proteome</keyword>
<dbReference type="Gene3D" id="3.60.15.10">
    <property type="entry name" value="Ribonuclease Z/Hydroxyacylglutathione hydrolase-like"/>
    <property type="match status" value="1"/>
</dbReference>
<sequence>MNKGVKIKHLHHSSVTVETDKHFLIFDYFNNNIEGSTTKSIKDGILSESDIPSDKKILVFASHSHRDHFDPVIFQWEKYLSNIQYILGNDIEILNYKKNYHQVNPYESLKLYDITINTYGSTDRGVSFLIYIDDFIIFHAGDLNWWHWKEFSEEQLLKEEIDFKTEINKLVGTSIDIAFVPVDPRLDEFYYLAGEYFLNVINPKLFVPIHFADNFSITNKFAEKVKSIHKKVAVIEGHGQEIEFPTLG</sequence>
<dbReference type="OrthoDB" id="36975at2"/>
<proteinExistence type="predicted"/>
<name>A0A6I0EZV1_9FIRM</name>
<dbReference type="RefSeq" id="WP_151861707.1">
    <property type="nucleotide sequence ID" value="NZ_WBZC01000044.1"/>
</dbReference>
<dbReference type="SUPFAM" id="SSF56281">
    <property type="entry name" value="Metallo-hydrolase/oxidoreductase"/>
    <property type="match status" value="1"/>
</dbReference>
<reference evidence="1 2" key="1">
    <citation type="submission" date="2019-10" db="EMBL/GenBank/DDBJ databases">
        <title>Alkaliphilus serpentinus sp. nov. and Alkaliphilus pronyensis sp. nov., two novel anaerobic alkaliphilic species isolated from the serpentinized-hosted hydrothermal field of the Prony Bay (New Caledonia).</title>
        <authorList>
            <person name="Postec A."/>
        </authorList>
    </citation>
    <scope>NUCLEOTIDE SEQUENCE [LARGE SCALE GENOMIC DNA]</scope>
    <source>
        <strain evidence="1 2">LacV</strain>
    </source>
</reference>
<dbReference type="InterPro" id="IPR036866">
    <property type="entry name" value="RibonucZ/Hydroxyglut_hydro"/>
</dbReference>
<evidence type="ECO:0000313" key="1">
    <source>
        <dbReference type="EMBL" id="KAB3532912.1"/>
    </source>
</evidence>
<dbReference type="PANTHER" id="PTHR42967">
    <property type="entry name" value="METAL DEPENDENT HYDROLASE"/>
    <property type="match status" value="1"/>
</dbReference>
<evidence type="ECO:0000313" key="2">
    <source>
        <dbReference type="Proteomes" id="UP000432715"/>
    </source>
</evidence>
<dbReference type="PANTHER" id="PTHR42967:SF1">
    <property type="entry name" value="MBL FOLD METALLO-HYDROLASE"/>
    <property type="match status" value="1"/>
</dbReference>
<dbReference type="Proteomes" id="UP000432715">
    <property type="component" value="Unassembled WGS sequence"/>
</dbReference>